<gene>
    <name evidence="9" type="ORF">XM53_09270</name>
</gene>
<evidence type="ECO:0000256" key="3">
    <source>
        <dbReference type="ARBA" id="ARBA00006247"/>
    </source>
</evidence>
<dbReference type="InterPro" id="IPR010182">
    <property type="entry name" value="ArgE/DapE"/>
</dbReference>
<dbReference type="Gene3D" id="3.40.630.10">
    <property type="entry name" value="Zn peptidases"/>
    <property type="match status" value="1"/>
</dbReference>
<proteinExistence type="inferred from homology"/>
<keyword evidence="10" id="KW-1185">Reference proteome</keyword>
<sequence length="430" mass="46939">MTEDLKTRLCAAVDAAFDRQVAFLTELTSHPSTRGNEQSAQNFMATELKTRGYDIDRWQIDLTDIQHLPGFSPVLGPYEDAVNVVATHRSKTAKGRSLILNGHIDVVPAGPLDMWDSPPFEPHVKDGWLYGRGGGDMKAGLTSNLFALDALTACGLAPAADVHFQSVVEEECTGNGALACLARGYKADAAFIPEPFAEQLVSAQLGVLWFQVHLKGLPTHVAYAGTGANAIEAAFPLIKALHDMEHRWNAKRNRPPEYAHMDHALNLNIGKFQGGDWTSSVPAWAVFDVRMGLFPGQSLDAAKQEIEQVIRDAAQQNAFLRNSLPEIVYHGFHAEGYALSRDSSQTATNAVTKLETAHQTVTGTPLTREPITATTDARFFGLYADTPALVYGPRAEAIHGFNERVDLESLRRVTQTTALFIADWCGTEEA</sequence>
<dbReference type="InterPro" id="IPR011650">
    <property type="entry name" value="Peptidase_M20_dimer"/>
</dbReference>
<evidence type="ECO:0000313" key="10">
    <source>
        <dbReference type="Proteomes" id="UP000051295"/>
    </source>
</evidence>
<keyword evidence="4" id="KW-0479">Metal-binding</keyword>
<evidence type="ECO:0000259" key="8">
    <source>
        <dbReference type="Pfam" id="PF07687"/>
    </source>
</evidence>
<comment type="cofactor">
    <cofactor evidence="2">
        <name>Zn(2+)</name>
        <dbReference type="ChEBI" id="CHEBI:29105"/>
    </cofactor>
</comment>
<dbReference type="Pfam" id="PF01546">
    <property type="entry name" value="Peptidase_M20"/>
    <property type="match status" value="1"/>
</dbReference>
<dbReference type="InterPro" id="IPR033687">
    <property type="entry name" value="YodQ-like"/>
</dbReference>
<dbReference type="SUPFAM" id="SSF53187">
    <property type="entry name" value="Zn-dependent exopeptidases"/>
    <property type="match status" value="1"/>
</dbReference>
<dbReference type="InterPro" id="IPR036264">
    <property type="entry name" value="Bact_exopeptidase_dim_dom"/>
</dbReference>
<dbReference type="Proteomes" id="UP000051295">
    <property type="component" value="Unassembled WGS sequence"/>
</dbReference>
<dbReference type="PANTHER" id="PTHR43808:SF25">
    <property type="entry name" value="PEPTIDASE M20 DIMERISATION DOMAIN-CONTAINING PROTEIN"/>
    <property type="match status" value="1"/>
</dbReference>
<keyword evidence="7" id="KW-0170">Cobalt</keyword>
<dbReference type="NCBIfam" id="TIGR01910">
    <property type="entry name" value="DapE-ArgE"/>
    <property type="match status" value="1"/>
</dbReference>
<dbReference type="InterPro" id="IPR050072">
    <property type="entry name" value="Peptidase_M20A"/>
</dbReference>
<evidence type="ECO:0000256" key="1">
    <source>
        <dbReference type="ARBA" id="ARBA00001941"/>
    </source>
</evidence>
<dbReference type="GO" id="GO:0046872">
    <property type="term" value="F:metal ion binding"/>
    <property type="evidence" value="ECO:0007669"/>
    <property type="project" value="UniProtKB-KW"/>
</dbReference>
<protein>
    <submittedName>
        <fullName evidence="9">Acetylornithine deacetylase</fullName>
        <ecNumber evidence="9">3.5.1.16</ecNumber>
    </submittedName>
</protein>
<keyword evidence="6" id="KW-0862">Zinc</keyword>
<dbReference type="STRING" id="1641875.XM53_09270"/>
<dbReference type="NCBIfam" id="NF005306">
    <property type="entry name" value="PRK06837.1"/>
    <property type="match status" value="1"/>
</dbReference>
<keyword evidence="5 9" id="KW-0378">Hydrolase</keyword>
<evidence type="ECO:0000313" key="9">
    <source>
        <dbReference type="EMBL" id="KRS12766.1"/>
    </source>
</evidence>
<evidence type="ECO:0000256" key="4">
    <source>
        <dbReference type="ARBA" id="ARBA00022723"/>
    </source>
</evidence>
<evidence type="ECO:0000256" key="2">
    <source>
        <dbReference type="ARBA" id="ARBA00001947"/>
    </source>
</evidence>
<dbReference type="PANTHER" id="PTHR43808">
    <property type="entry name" value="ACETYLORNITHINE DEACETYLASE"/>
    <property type="match status" value="1"/>
</dbReference>
<dbReference type="EMBL" id="LAXJ01000008">
    <property type="protein sequence ID" value="KRS12766.1"/>
    <property type="molecule type" value="Genomic_DNA"/>
</dbReference>
<dbReference type="EC" id="3.5.1.16" evidence="9"/>
<dbReference type="GO" id="GO:0008777">
    <property type="term" value="F:acetylornithine deacetylase activity"/>
    <property type="evidence" value="ECO:0007669"/>
    <property type="project" value="UniProtKB-EC"/>
</dbReference>
<evidence type="ECO:0000256" key="5">
    <source>
        <dbReference type="ARBA" id="ARBA00022801"/>
    </source>
</evidence>
<organism evidence="9 10">
    <name type="scientific">Roseovarius atlanticus</name>
    <dbReference type="NCBI Taxonomy" id="1641875"/>
    <lineage>
        <taxon>Bacteria</taxon>
        <taxon>Pseudomonadati</taxon>
        <taxon>Pseudomonadota</taxon>
        <taxon>Alphaproteobacteria</taxon>
        <taxon>Rhodobacterales</taxon>
        <taxon>Roseobacteraceae</taxon>
        <taxon>Roseovarius</taxon>
    </lineage>
</organism>
<name>A0A0T5NVH9_9RHOB</name>
<accession>A0A0T5NVH9</accession>
<dbReference type="InterPro" id="IPR002933">
    <property type="entry name" value="Peptidase_M20"/>
</dbReference>
<evidence type="ECO:0000256" key="6">
    <source>
        <dbReference type="ARBA" id="ARBA00022833"/>
    </source>
</evidence>
<comment type="cofactor">
    <cofactor evidence="1">
        <name>Co(2+)</name>
        <dbReference type="ChEBI" id="CHEBI:48828"/>
    </cofactor>
</comment>
<comment type="caution">
    <text evidence="9">The sequence shown here is derived from an EMBL/GenBank/DDBJ whole genome shotgun (WGS) entry which is preliminary data.</text>
</comment>
<reference evidence="9 10" key="1">
    <citation type="submission" date="2015-04" db="EMBL/GenBank/DDBJ databases">
        <title>The draft genome sequence of Roseovarius sp.R12b.</title>
        <authorList>
            <person name="Li G."/>
            <person name="Lai Q."/>
            <person name="Shao Z."/>
            <person name="Yan P."/>
        </authorList>
    </citation>
    <scope>NUCLEOTIDE SEQUENCE [LARGE SCALE GENOMIC DNA]</scope>
    <source>
        <strain evidence="9 10">R12B</strain>
    </source>
</reference>
<feature type="domain" description="Peptidase M20 dimerisation" evidence="8">
    <location>
        <begin position="204"/>
        <end position="316"/>
    </location>
</feature>
<dbReference type="RefSeq" id="WP_057792598.1">
    <property type="nucleotide sequence ID" value="NZ_LAXJ01000008.1"/>
</dbReference>
<dbReference type="SUPFAM" id="SSF55031">
    <property type="entry name" value="Bacterial exopeptidase dimerisation domain"/>
    <property type="match status" value="1"/>
</dbReference>
<comment type="similarity">
    <text evidence="3">Belongs to the peptidase M20A family.</text>
</comment>
<dbReference type="OrthoDB" id="9809784at2"/>
<dbReference type="PATRIC" id="fig|1641875.4.peg.4266"/>
<dbReference type="CDD" id="cd03895">
    <property type="entry name" value="M20_ArgE_DapE-like"/>
    <property type="match status" value="1"/>
</dbReference>
<dbReference type="AlphaFoldDB" id="A0A0T5NVH9"/>
<dbReference type="Pfam" id="PF07687">
    <property type="entry name" value="M20_dimer"/>
    <property type="match status" value="1"/>
</dbReference>
<dbReference type="Gene3D" id="3.30.70.360">
    <property type="match status" value="1"/>
</dbReference>
<evidence type="ECO:0000256" key="7">
    <source>
        <dbReference type="ARBA" id="ARBA00023285"/>
    </source>
</evidence>